<name>F4KP66_HALH1</name>
<feature type="transmembrane region" description="Helical" evidence="1">
    <location>
        <begin position="48"/>
        <end position="69"/>
    </location>
</feature>
<dbReference type="KEGG" id="hhy:Halhy_0959"/>
<dbReference type="HOGENOM" id="CLU_2382113_0_0_10"/>
<proteinExistence type="predicted"/>
<dbReference type="AlphaFoldDB" id="F4KP66"/>
<dbReference type="Proteomes" id="UP000008461">
    <property type="component" value="Chromosome"/>
</dbReference>
<evidence type="ECO:0000313" key="3">
    <source>
        <dbReference type="Proteomes" id="UP000008461"/>
    </source>
</evidence>
<dbReference type="RefSeq" id="WP_013763418.1">
    <property type="nucleotide sequence ID" value="NC_015510.1"/>
</dbReference>
<dbReference type="EMBL" id="CP002691">
    <property type="protein sequence ID" value="AEE48860.1"/>
    <property type="molecule type" value="Genomic_DNA"/>
</dbReference>
<dbReference type="OrthoDB" id="712820at2"/>
<evidence type="ECO:0000256" key="1">
    <source>
        <dbReference type="SAM" id="Phobius"/>
    </source>
</evidence>
<sequence length="94" mass="10631">MIPKELSELSVDELKTKEKGLKVVVGIYIGVLTFMSVCGAYLTFQQGFNVFTVLPVAFLPIFIGFLSNLKKVKMSWRREALDAKSKHFSLPDKF</sequence>
<keyword evidence="1" id="KW-0812">Transmembrane</keyword>
<gene>
    <name evidence="2" type="ordered locus">Halhy_0959</name>
</gene>
<keyword evidence="1" id="KW-0472">Membrane</keyword>
<dbReference type="STRING" id="760192.Halhy_0959"/>
<organism evidence="2 3">
    <name type="scientific">Haliscomenobacter hydrossis (strain ATCC 27775 / DSM 1100 / LMG 10767 / O)</name>
    <dbReference type="NCBI Taxonomy" id="760192"/>
    <lineage>
        <taxon>Bacteria</taxon>
        <taxon>Pseudomonadati</taxon>
        <taxon>Bacteroidota</taxon>
        <taxon>Saprospiria</taxon>
        <taxon>Saprospirales</taxon>
        <taxon>Haliscomenobacteraceae</taxon>
        <taxon>Haliscomenobacter</taxon>
    </lineage>
</organism>
<reference key="2">
    <citation type="submission" date="2011-04" db="EMBL/GenBank/DDBJ databases">
        <title>Complete sequence of chromosome of Haliscomenobacter hydrossis DSM 1100.</title>
        <authorList>
            <consortium name="US DOE Joint Genome Institute (JGI-PGF)"/>
            <person name="Lucas S."/>
            <person name="Han J."/>
            <person name="Lapidus A."/>
            <person name="Bruce D."/>
            <person name="Goodwin L."/>
            <person name="Pitluck S."/>
            <person name="Peters L."/>
            <person name="Kyrpides N."/>
            <person name="Mavromatis K."/>
            <person name="Ivanova N."/>
            <person name="Ovchinnikova G."/>
            <person name="Pagani I."/>
            <person name="Daligault H."/>
            <person name="Detter J.C."/>
            <person name="Han C."/>
            <person name="Land M."/>
            <person name="Hauser L."/>
            <person name="Markowitz V."/>
            <person name="Cheng J.-F."/>
            <person name="Hugenholtz P."/>
            <person name="Woyke T."/>
            <person name="Wu D."/>
            <person name="Verbarg S."/>
            <person name="Frueling A."/>
            <person name="Brambilla E."/>
            <person name="Klenk H.-P."/>
            <person name="Eisen J.A."/>
        </authorList>
    </citation>
    <scope>NUCLEOTIDE SEQUENCE</scope>
    <source>
        <strain>DSM 1100</strain>
    </source>
</reference>
<keyword evidence="1" id="KW-1133">Transmembrane helix</keyword>
<feature type="transmembrane region" description="Helical" evidence="1">
    <location>
        <begin position="21"/>
        <end position="42"/>
    </location>
</feature>
<evidence type="ECO:0008006" key="4">
    <source>
        <dbReference type="Google" id="ProtNLM"/>
    </source>
</evidence>
<reference evidence="2 3" key="1">
    <citation type="journal article" date="2011" name="Stand. Genomic Sci.">
        <title>Complete genome sequence of Haliscomenobacter hydrossis type strain (O).</title>
        <authorList>
            <consortium name="US DOE Joint Genome Institute (JGI-PGF)"/>
            <person name="Daligault H."/>
            <person name="Lapidus A."/>
            <person name="Zeytun A."/>
            <person name="Nolan M."/>
            <person name="Lucas S."/>
            <person name="Del Rio T.G."/>
            <person name="Tice H."/>
            <person name="Cheng J.F."/>
            <person name="Tapia R."/>
            <person name="Han C."/>
            <person name="Goodwin L."/>
            <person name="Pitluck S."/>
            <person name="Liolios K."/>
            <person name="Pagani I."/>
            <person name="Ivanova N."/>
            <person name="Huntemann M."/>
            <person name="Mavromatis K."/>
            <person name="Mikhailova N."/>
            <person name="Pati A."/>
            <person name="Chen A."/>
            <person name="Palaniappan K."/>
            <person name="Land M."/>
            <person name="Hauser L."/>
            <person name="Brambilla E.M."/>
            <person name="Rohde M."/>
            <person name="Verbarg S."/>
            <person name="Goker M."/>
            <person name="Bristow J."/>
            <person name="Eisen J.A."/>
            <person name="Markowitz V."/>
            <person name="Hugenholtz P."/>
            <person name="Kyrpides N.C."/>
            <person name="Klenk H.P."/>
            <person name="Woyke T."/>
        </authorList>
    </citation>
    <scope>NUCLEOTIDE SEQUENCE [LARGE SCALE GENOMIC DNA]</scope>
    <source>
        <strain evidence="3">ATCC 27775 / DSM 1100 / LMG 10767 / O</strain>
    </source>
</reference>
<evidence type="ECO:0000313" key="2">
    <source>
        <dbReference type="EMBL" id="AEE48860.1"/>
    </source>
</evidence>
<keyword evidence="3" id="KW-1185">Reference proteome</keyword>
<accession>F4KP66</accession>
<protein>
    <recommendedName>
        <fullName evidence="4">Redox-active disulfide protein 2</fullName>
    </recommendedName>
</protein>